<gene>
    <name evidence="1" type="ORF">A8708_04935</name>
</gene>
<name>A0A198A1F4_9BACL</name>
<reference evidence="1 2" key="1">
    <citation type="submission" date="2016-05" db="EMBL/GenBank/DDBJ databases">
        <title>Paenibacillus sp. 1ZS3-15 nov., isolated from the rhizosphere soil.</title>
        <authorList>
            <person name="Zhang X.X."/>
            <person name="Zhang J."/>
        </authorList>
    </citation>
    <scope>NUCLEOTIDE SEQUENCE [LARGE SCALE GENOMIC DNA]</scope>
    <source>
        <strain evidence="1 2">1ZS3-15</strain>
    </source>
</reference>
<dbReference type="AlphaFoldDB" id="A0A198A1F4"/>
<keyword evidence="2" id="KW-1185">Reference proteome</keyword>
<dbReference type="Proteomes" id="UP000078454">
    <property type="component" value="Unassembled WGS sequence"/>
</dbReference>
<evidence type="ECO:0008006" key="3">
    <source>
        <dbReference type="Google" id="ProtNLM"/>
    </source>
</evidence>
<organism evidence="1 2">
    <name type="scientific">Paenibacillus oryzisoli</name>
    <dbReference type="NCBI Taxonomy" id="1850517"/>
    <lineage>
        <taxon>Bacteria</taxon>
        <taxon>Bacillati</taxon>
        <taxon>Bacillota</taxon>
        <taxon>Bacilli</taxon>
        <taxon>Bacillales</taxon>
        <taxon>Paenibacillaceae</taxon>
        <taxon>Paenibacillus</taxon>
    </lineage>
</organism>
<evidence type="ECO:0000313" key="2">
    <source>
        <dbReference type="Proteomes" id="UP000078454"/>
    </source>
</evidence>
<proteinExistence type="predicted"/>
<dbReference type="RefSeq" id="WP_068668966.1">
    <property type="nucleotide sequence ID" value="NZ_LYPB01000087.1"/>
</dbReference>
<comment type="caution">
    <text evidence="1">The sequence shown here is derived from an EMBL/GenBank/DDBJ whole genome shotgun (WGS) entry which is preliminary data.</text>
</comment>
<sequence length="139" mass="16180">MMHYYFSDKVHIFWDDEIESVVIRWSYLAHSEDFRDPLNKLVELTKMKKSKKALFDESHSLFIAKDTQWLVDEWLPGLLEAGIQYLAIVFPENTSTNIEVESVIEKKDANELFHREFENIHSAVSWLSSVPVGCASQSN</sequence>
<dbReference type="STRING" id="1850517.A8708_04935"/>
<dbReference type="OrthoDB" id="852169at2"/>
<evidence type="ECO:0000313" key="1">
    <source>
        <dbReference type="EMBL" id="OAS14848.1"/>
    </source>
</evidence>
<accession>A0A198A1F4</accession>
<protein>
    <recommendedName>
        <fullName evidence="3">STAS/SEC14 domain-containing protein</fullName>
    </recommendedName>
</protein>
<dbReference type="EMBL" id="LYPB01000087">
    <property type="protein sequence ID" value="OAS14848.1"/>
    <property type="molecule type" value="Genomic_DNA"/>
</dbReference>